<name>A0A813MD71_9BILA</name>
<reference evidence="2" key="1">
    <citation type="submission" date="2021-02" db="EMBL/GenBank/DDBJ databases">
        <authorList>
            <person name="Nowell W R."/>
        </authorList>
    </citation>
    <scope>NUCLEOTIDE SEQUENCE</scope>
    <source>
        <strain evidence="2">Ploen Becks lab</strain>
    </source>
</reference>
<feature type="coiled-coil region" evidence="1">
    <location>
        <begin position="49"/>
        <end position="83"/>
    </location>
</feature>
<dbReference type="Proteomes" id="UP000663879">
    <property type="component" value="Unassembled WGS sequence"/>
</dbReference>
<dbReference type="SUPFAM" id="SSF117289">
    <property type="entry name" value="Nucleoporin domain"/>
    <property type="match status" value="1"/>
</dbReference>
<dbReference type="AlphaFoldDB" id="A0A813MD71"/>
<evidence type="ECO:0000313" key="3">
    <source>
        <dbReference type="Proteomes" id="UP000663879"/>
    </source>
</evidence>
<evidence type="ECO:0000256" key="1">
    <source>
        <dbReference type="SAM" id="Coils"/>
    </source>
</evidence>
<protein>
    <submittedName>
        <fullName evidence="2">Uncharacterized protein</fullName>
    </submittedName>
</protein>
<proteinExistence type="predicted"/>
<sequence length="410" mass="48047">MEGDKITLPCGFTTAYQNIINQPDNFECIVCKDHVVNKQECLSMKRNVLVTKQEKVKNEYEKLKTLKEDIDRLSLDRDNTLKESFSSIKNKVDLRREELKKKIDDYYFQILEEIENIQSETALIEINKIDLENLKLIPFSCKQNYDPQDKLSYLDEYLRDIDRKILNLNKLIGELKIGEFYKLTTPKDDLNISNFFGKIEFEVNLEKQEQKSVLIDGSIYQLTCHKSLDIGQKSICDFEFTFDNKLLIAENDFIYLYRNSKCQKKYLNENSEKLCAINNELFAVDCNGKILISEIETGNYYVTIETGRRCFFSRCLMIFRNDKLMSLSNRTIAIWNYKTGKRILEYTEEKRISVFDEVLNGYICLAIESLIKIVDLSFSNCDPQDLRNKSKVLRGHNKNVTCLRSLDEKG</sequence>
<evidence type="ECO:0000313" key="2">
    <source>
        <dbReference type="EMBL" id="CAF0721369.1"/>
    </source>
</evidence>
<comment type="caution">
    <text evidence="2">The sequence shown here is derived from an EMBL/GenBank/DDBJ whole genome shotgun (WGS) entry which is preliminary data.</text>
</comment>
<dbReference type="EMBL" id="CAJNOC010000163">
    <property type="protein sequence ID" value="CAF0721369.1"/>
    <property type="molecule type" value="Genomic_DNA"/>
</dbReference>
<dbReference type="InterPro" id="IPR015943">
    <property type="entry name" value="WD40/YVTN_repeat-like_dom_sf"/>
</dbReference>
<organism evidence="2 3">
    <name type="scientific">Brachionus calyciflorus</name>
    <dbReference type="NCBI Taxonomy" id="104777"/>
    <lineage>
        <taxon>Eukaryota</taxon>
        <taxon>Metazoa</taxon>
        <taxon>Spiralia</taxon>
        <taxon>Gnathifera</taxon>
        <taxon>Rotifera</taxon>
        <taxon>Eurotatoria</taxon>
        <taxon>Monogononta</taxon>
        <taxon>Pseudotrocha</taxon>
        <taxon>Ploima</taxon>
        <taxon>Brachionidae</taxon>
        <taxon>Brachionus</taxon>
    </lineage>
</organism>
<keyword evidence="3" id="KW-1185">Reference proteome</keyword>
<gene>
    <name evidence="2" type="ORF">OXX778_LOCUS2182</name>
</gene>
<dbReference type="Gene3D" id="2.130.10.10">
    <property type="entry name" value="YVTN repeat-like/Quinoprotein amine dehydrogenase"/>
    <property type="match status" value="1"/>
</dbReference>
<keyword evidence="1" id="KW-0175">Coiled coil</keyword>
<accession>A0A813MD71</accession>